<name>A0A2P2MI88_RHIMU</name>
<sequence length="70" mass="8016">MFVSYLLGSIGLQEWCLNKMRKAGLAKCFWTYMFPCHHSCGRSEKAIYPNELTSTIGNESFIIQDESTEC</sequence>
<dbReference type="EMBL" id="GGEC01049479">
    <property type="protein sequence ID" value="MBX29963.1"/>
    <property type="molecule type" value="Transcribed_RNA"/>
</dbReference>
<proteinExistence type="predicted"/>
<protein>
    <submittedName>
        <fullName evidence="1">Uncharacterized protein</fullName>
    </submittedName>
</protein>
<evidence type="ECO:0000313" key="1">
    <source>
        <dbReference type="EMBL" id="MBX29963.1"/>
    </source>
</evidence>
<reference evidence="1" key="1">
    <citation type="submission" date="2018-02" db="EMBL/GenBank/DDBJ databases">
        <title>Rhizophora mucronata_Transcriptome.</title>
        <authorList>
            <person name="Meera S.P."/>
            <person name="Sreeshan A."/>
            <person name="Augustine A."/>
        </authorList>
    </citation>
    <scope>NUCLEOTIDE SEQUENCE</scope>
    <source>
        <tissue evidence="1">Leaf</tissue>
    </source>
</reference>
<dbReference type="AlphaFoldDB" id="A0A2P2MI88"/>
<accession>A0A2P2MI88</accession>
<organism evidence="1">
    <name type="scientific">Rhizophora mucronata</name>
    <name type="common">Asiatic mangrove</name>
    <dbReference type="NCBI Taxonomy" id="61149"/>
    <lineage>
        <taxon>Eukaryota</taxon>
        <taxon>Viridiplantae</taxon>
        <taxon>Streptophyta</taxon>
        <taxon>Embryophyta</taxon>
        <taxon>Tracheophyta</taxon>
        <taxon>Spermatophyta</taxon>
        <taxon>Magnoliopsida</taxon>
        <taxon>eudicotyledons</taxon>
        <taxon>Gunneridae</taxon>
        <taxon>Pentapetalae</taxon>
        <taxon>rosids</taxon>
        <taxon>fabids</taxon>
        <taxon>Malpighiales</taxon>
        <taxon>Rhizophoraceae</taxon>
        <taxon>Rhizophora</taxon>
    </lineage>
</organism>